<dbReference type="InterPro" id="IPR017853">
    <property type="entry name" value="GH"/>
</dbReference>
<evidence type="ECO:0000256" key="10">
    <source>
        <dbReference type="ARBA" id="ARBA00023277"/>
    </source>
</evidence>
<evidence type="ECO:0000256" key="4">
    <source>
        <dbReference type="ARBA" id="ARBA00022512"/>
    </source>
</evidence>
<evidence type="ECO:0000256" key="8">
    <source>
        <dbReference type="ARBA" id="ARBA00023136"/>
    </source>
</evidence>
<organism evidence="16 17">
    <name type="scientific">Microcosmobacter mediterraneus</name>
    <dbReference type="NCBI Taxonomy" id="3075607"/>
    <lineage>
        <taxon>Bacteria</taxon>
        <taxon>Pseudomonadati</taxon>
        <taxon>Bacteroidota</taxon>
        <taxon>Flavobacteriia</taxon>
        <taxon>Flavobacteriales</taxon>
        <taxon>Flavobacteriaceae</taxon>
        <taxon>Microcosmobacter</taxon>
    </lineage>
</organism>
<reference evidence="16 17" key="1">
    <citation type="submission" date="2023-09" db="EMBL/GenBank/DDBJ databases">
        <authorList>
            <person name="Rey-Velasco X."/>
        </authorList>
    </citation>
    <scope>NUCLEOTIDE SEQUENCE [LARGE SCALE GENOMIC DNA]</scope>
    <source>
        <strain evidence="16 17">W332</strain>
    </source>
</reference>
<comment type="function">
    <text evidence="13">Glucanases play a role in cell expansion during growth, in cell-cell fusion during mating, and in spore release during sporulation. This enzyme may be involved in beta-glucan degradation. Active on laminarin and lichenan.</text>
</comment>
<dbReference type="InterPro" id="IPR050732">
    <property type="entry name" value="Beta-glucan_modifiers"/>
</dbReference>
<evidence type="ECO:0000313" key="17">
    <source>
        <dbReference type="Proteomes" id="UP001259492"/>
    </source>
</evidence>
<dbReference type="Proteomes" id="UP001259492">
    <property type="component" value="Unassembled WGS sequence"/>
</dbReference>
<evidence type="ECO:0000256" key="3">
    <source>
        <dbReference type="ARBA" id="ARBA00022475"/>
    </source>
</evidence>
<dbReference type="InterPro" id="IPR000490">
    <property type="entry name" value="Glyco_hydro_17"/>
</dbReference>
<evidence type="ECO:0000256" key="6">
    <source>
        <dbReference type="ARBA" id="ARBA00022729"/>
    </source>
</evidence>
<comment type="subcellular location">
    <subcellularLocation>
        <location evidence="2">Cell membrane</location>
    </subcellularLocation>
    <subcellularLocation>
        <location evidence="1">Secreted</location>
        <location evidence="1">Cell wall</location>
    </subcellularLocation>
</comment>
<keyword evidence="9" id="KW-0325">Glycoprotein</keyword>
<evidence type="ECO:0000256" key="11">
    <source>
        <dbReference type="ARBA" id="ARBA00023316"/>
    </source>
</evidence>
<keyword evidence="17" id="KW-1185">Reference proteome</keyword>
<evidence type="ECO:0000256" key="7">
    <source>
        <dbReference type="ARBA" id="ARBA00022801"/>
    </source>
</evidence>
<keyword evidence="6" id="KW-0732">Signal</keyword>
<dbReference type="PANTHER" id="PTHR16631:SF17">
    <property type="entry name" value="GLUCAN ENDO-1,3-BETA-GLUCOSIDASE BTGC"/>
    <property type="match status" value="1"/>
</dbReference>
<evidence type="ECO:0000256" key="15">
    <source>
        <dbReference type="ARBA" id="ARBA00043078"/>
    </source>
</evidence>
<keyword evidence="10" id="KW-0119">Carbohydrate metabolism</keyword>
<keyword evidence="12" id="KW-0624">Polysaccharide degradation</keyword>
<gene>
    <name evidence="16" type="ORF">RM697_07345</name>
</gene>
<evidence type="ECO:0000313" key="16">
    <source>
        <dbReference type="EMBL" id="MDT0558455.1"/>
    </source>
</evidence>
<name>A0ABU2YJW1_9FLAO</name>
<protein>
    <recommendedName>
        <fullName evidence="15">Endo-1,3-beta-glucanase btgC</fullName>
    </recommendedName>
    <alternativeName>
        <fullName evidence="14">Laminarinase btgC</fullName>
    </alternativeName>
</protein>
<dbReference type="PANTHER" id="PTHR16631">
    <property type="entry name" value="GLUCAN 1,3-BETA-GLUCOSIDASE"/>
    <property type="match status" value="1"/>
</dbReference>
<sequence length="437" mass="49745">MKTNANIILLVLAVMLVFSCKKKQTKEQLMQSQKNISAKDILGNPEYLAISYGAYRDNSRKVQPTISEIKEDLKIMAAMGIKIVRTYNVHFPHAENILKAISELKNEDTSFEMYVMLGAWIEAKHAFTDVSEKIRNQDGERYMPQIDRMIGNKSEMEEAVRLCKQYPDIIKILAVGNEAMVHWASEYFVEPSIILKWVNYAQNLKQKGELPKELWITSSDNFASWGGGDLVYHKEDLVKLVKAVDYISMHTYAYHDTHYSPEYWINDTTEYETNLEKIEAAMLRAKTYAMSQYNGVKSFIDSIGIDKPIHIGESGWATQSNGLYGNNGSKATDEFKAALYYKHLRDWTNKAGISCFYFEAFDENWKDGGNPGGSENHFGLFTVNGKAKYALWDLVDQGVFDGLTRNGKPITKTYNGNKEELMKDVLVPNTNAEVVNN</sequence>
<keyword evidence="8" id="KW-0472">Membrane</keyword>
<evidence type="ECO:0000256" key="1">
    <source>
        <dbReference type="ARBA" id="ARBA00004191"/>
    </source>
</evidence>
<evidence type="ECO:0000256" key="9">
    <source>
        <dbReference type="ARBA" id="ARBA00023180"/>
    </source>
</evidence>
<evidence type="ECO:0000256" key="2">
    <source>
        <dbReference type="ARBA" id="ARBA00004236"/>
    </source>
</evidence>
<dbReference type="EMBL" id="JAVRIA010000003">
    <property type="protein sequence ID" value="MDT0558455.1"/>
    <property type="molecule type" value="Genomic_DNA"/>
</dbReference>
<keyword evidence="5" id="KW-0964">Secreted</keyword>
<dbReference type="GO" id="GO:0016787">
    <property type="term" value="F:hydrolase activity"/>
    <property type="evidence" value="ECO:0007669"/>
    <property type="project" value="UniProtKB-KW"/>
</dbReference>
<dbReference type="Pfam" id="PF00332">
    <property type="entry name" value="Glyco_hydro_17"/>
    <property type="match status" value="1"/>
</dbReference>
<evidence type="ECO:0000256" key="5">
    <source>
        <dbReference type="ARBA" id="ARBA00022525"/>
    </source>
</evidence>
<dbReference type="PROSITE" id="PS51257">
    <property type="entry name" value="PROKAR_LIPOPROTEIN"/>
    <property type="match status" value="1"/>
</dbReference>
<dbReference type="Gene3D" id="3.20.20.80">
    <property type="entry name" value="Glycosidases"/>
    <property type="match status" value="1"/>
</dbReference>
<accession>A0ABU2YJW1</accession>
<comment type="caution">
    <text evidence="16">The sequence shown here is derived from an EMBL/GenBank/DDBJ whole genome shotgun (WGS) entry which is preliminary data.</text>
</comment>
<evidence type="ECO:0000256" key="13">
    <source>
        <dbReference type="ARBA" id="ARBA00037649"/>
    </source>
</evidence>
<keyword evidence="3" id="KW-1003">Cell membrane</keyword>
<dbReference type="SUPFAM" id="SSF51445">
    <property type="entry name" value="(Trans)glycosidases"/>
    <property type="match status" value="1"/>
</dbReference>
<keyword evidence="7 16" id="KW-0378">Hydrolase</keyword>
<evidence type="ECO:0000256" key="12">
    <source>
        <dbReference type="ARBA" id="ARBA00023326"/>
    </source>
</evidence>
<proteinExistence type="predicted"/>
<keyword evidence="11" id="KW-0961">Cell wall biogenesis/degradation</keyword>
<evidence type="ECO:0000256" key="14">
    <source>
        <dbReference type="ARBA" id="ARBA00042373"/>
    </source>
</evidence>
<dbReference type="RefSeq" id="WP_311427222.1">
    <property type="nucleotide sequence ID" value="NZ_JAVRIA010000003.1"/>
</dbReference>
<keyword evidence="4" id="KW-0134">Cell wall</keyword>